<dbReference type="Proteomes" id="UP000607796">
    <property type="component" value="Unassembled WGS sequence"/>
</dbReference>
<keyword evidence="3" id="KW-1185">Reference proteome</keyword>
<dbReference type="RefSeq" id="WP_194135123.1">
    <property type="nucleotide sequence ID" value="NZ_JADFFK010000009.1"/>
</dbReference>
<feature type="domain" description="Amidohydrolase 3" evidence="1">
    <location>
        <begin position="51"/>
        <end position="548"/>
    </location>
</feature>
<proteinExistence type="predicted"/>
<dbReference type="Gene3D" id="3.10.310.70">
    <property type="match status" value="1"/>
</dbReference>
<evidence type="ECO:0000313" key="2">
    <source>
        <dbReference type="EMBL" id="MBE9637816.1"/>
    </source>
</evidence>
<dbReference type="InterPro" id="IPR011059">
    <property type="entry name" value="Metal-dep_hydrolase_composite"/>
</dbReference>
<organism evidence="2 3">
    <name type="scientific">Salipiger mangrovisoli</name>
    <dbReference type="NCBI Taxonomy" id="2865933"/>
    <lineage>
        <taxon>Bacteria</taxon>
        <taxon>Pseudomonadati</taxon>
        <taxon>Pseudomonadota</taxon>
        <taxon>Alphaproteobacteria</taxon>
        <taxon>Rhodobacterales</taxon>
        <taxon>Roseobacteraceae</taxon>
        <taxon>Salipiger</taxon>
    </lineage>
</organism>
<dbReference type="SUPFAM" id="SSF51556">
    <property type="entry name" value="Metallo-dependent hydrolases"/>
    <property type="match status" value="1"/>
</dbReference>
<evidence type="ECO:0000313" key="3">
    <source>
        <dbReference type="Proteomes" id="UP000607796"/>
    </source>
</evidence>
<dbReference type="Gene3D" id="2.30.40.10">
    <property type="entry name" value="Urease, subunit C, domain 1"/>
    <property type="match status" value="1"/>
</dbReference>
<protein>
    <submittedName>
        <fullName evidence="2">Amidohydrolase</fullName>
    </submittedName>
</protein>
<dbReference type="PANTHER" id="PTHR22642">
    <property type="entry name" value="IMIDAZOLONEPROPIONASE"/>
    <property type="match status" value="1"/>
</dbReference>
<comment type="caution">
    <text evidence="2">The sequence shown here is derived from an EMBL/GenBank/DDBJ whole genome shotgun (WGS) entry which is preliminary data.</text>
</comment>
<dbReference type="InterPro" id="IPR033932">
    <property type="entry name" value="YtcJ-like"/>
</dbReference>
<reference evidence="2 3" key="1">
    <citation type="journal article" date="2021" name="Int. J. Syst. Evol. Microbiol.">
        <title>Salipiger mangrovisoli sp. nov., isolated from mangrove soil and the proposal for the reclassification of Paraphaeobacter pallidus as Salipiger pallidus comb. nov.</title>
        <authorList>
            <person name="Du J."/>
            <person name="Liu Y."/>
            <person name="Pei T."/>
            <person name="Deng M.R."/>
            <person name="Zhu H."/>
        </authorList>
    </citation>
    <scope>NUCLEOTIDE SEQUENCE [LARGE SCALE GENOMIC DNA]</scope>
    <source>
        <strain evidence="2 3">6D45A</strain>
    </source>
</reference>
<sequence>MPRTSPQTIEIHNARDIYSQQPVSLRLKDGVIDWIGTPGDMPDATGNARRIEADGLWVSPGLCDSHLHLFTGGITLTQLNLFGLDNRADFATALGDYRKGREDDPLLCAISANYEILGPGTRPDRHALDALLPDQPLVIYAVDLHTSWANTAALAAAGLMDHVPEVKNAEIVLGPDGKPNGELREGNAMRLVGKLSANGGRDNAAMAGDEPGPVTEAERAADKAALAAALQACAAYGITTGVNMDGNLYQAELLSEMERDGELPTRVSLAMRLSPAHDAARIAELIEAATRQGSDKLSFGRIKMFLDGVFDTWTAYRTDDYPDRAGFRSEPLFTPERFEAICKAADAKGLQIQVHCVGDAAVKTALDGYEAARAANGPRDARHRVEHIDMLHPDDLARFAALDVVASMQPVHPPGSSGLPLEPTVSIMGRDRWKDTFPWKALRDAGARLAFGTDWPTAPLSPFNAIHSALARQPWAEDVPDQRLPFEAVIDAYTSGGAYALFAEASRGKLEAGMAADVVLLEGDPRDLLGSDRACRAHTTVCDGQIVYEAEA</sequence>
<accession>A0ABR9X2T3</accession>
<gene>
    <name evidence="2" type="ORF">IQ782_13255</name>
</gene>
<dbReference type="SUPFAM" id="SSF51338">
    <property type="entry name" value="Composite domain of metallo-dependent hydrolases"/>
    <property type="match status" value="1"/>
</dbReference>
<dbReference type="EMBL" id="JADFFK010000009">
    <property type="protein sequence ID" value="MBE9637816.1"/>
    <property type="molecule type" value="Genomic_DNA"/>
</dbReference>
<dbReference type="Pfam" id="PF07969">
    <property type="entry name" value="Amidohydro_3"/>
    <property type="match status" value="1"/>
</dbReference>
<dbReference type="InterPro" id="IPR013108">
    <property type="entry name" value="Amidohydro_3"/>
</dbReference>
<dbReference type="PANTHER" id="PTHR22642:SF2">
    <property type="entry name" value="PROTEIN LONG AFTER FAR-RED 3"/>
    <property type="match status" value="1"/>
</dbReference>
<dbReference type="InterPro" id="IPR032466">
    <property type="entry name" value="Metal_Hydrolase"/>
</dbReference>
<dbReference type="Gene3D" id="3.20.20.140">
    <property type="entry name" value="Metal-dependent hydrolases"/>
    <property type="match status" value="1"/>
</dbReference>
<evidence type="ECO:0000259" key="1">
    <source>
        <dbReference type="Pfam" id="PF07969"/>
    </source>
</evidence>
<dbReference type="CDD" id="cd01300">
    <property type="entry name" value="YtcJ_like"/>
    <property type="match status" value="1"/>
</dbReference>
<name>A0ABR9X2T3_9RHOB</name>